<dbReference type="EMBL" id="CM037153">
    <property type="protein sequence ID" value="KAH7859087.1"/>
    <property type="molecule type" value="Genomic_DNA"/>
</dbReference>
<name>A0ACB7Z0U5_9ERIC</name>
<gene>
    <name evidence="1" type="ORF">Vadar_031417</name>
</gene>
<evidence type="ECO:0000313" key="2">
    <source>
        <dbReference type="Proteomes" id="UP000828048"/>
    </source>
</evidence>
<organism evidence="1 2">
    <name type="scientific">Vaccinium darrowii</name>
    <dbReference type="NCBI Taxonomy" id="229202"/>
    <lineage>
        <taxon>Eukaryota</taxon>
        <taxon>Viridiplantae</taxon>
        <taxon>Streptophyta</taxon>
        <taxon>Embryophyta</taxon>
        <taxon>Tracheophyta</taxon>
        <taxon>Spermatophyta</taxon>
        <taxon>Magnoliopsida</taxon>
        <taxon>eudicotyledons</taxon>
        <taxon>Gunneridae</taxon>
        <taxon>Pentapetalae</taxon>
        <taxon>asterids</taxon>
        <taxon>Ericales</taxon>
        <taxon>Ericaceae</taxon>
        <taxon>Vaccinioideae</taxon>
        <taxon>Vaccinieae</taxon>
        <taxon>Vaccinium</taxon>
    </lineage>
</organism>
<protein>
    <submittedName>
        <fullName evidence="1">Uncharacterized protein</fullName>
    </submittedName>
</protein>
<comment type="caution">
    <text evidence="1">The sequence shown here is derived from an EMBL/GenBank/DDBJ whole genome shotgun (WGS) entry which is preliminary data.</text>
</comment>
<reference evidence="1 2" key="1">
    <citation type="journal article" date="2021" name="Hortic Res">
        <title>High-quality reference genome and annotation aids understanding of berry development for evergreen blueberry (Vaccinium darrowii).</title>
        <authorList>
            <person name="Yu J."/>
            <person name="Hulse-Kemp A.M."/>
            <person name="Babiker E."/>
            <person name="Staton M."/>
        </authorList>
    </citation>
    <scope>NUCLEOTIDE SEQUENCE [LARGE SCALE GENOMIC DNA]</scope>
    <source>
        <strain evidence="2">cv. NJ 8807/NJ 8810</strain>
        <tissue evidence="1">Young leaf</tissue>
    </source>
</reference>
<proteinExistence type="predicted"/>
<sequence length="71" mass="8225">MLPDRLWYYELQDSRFTQQELSACKPILSHGWLITTFVSIGIIFIPIGLASLFALKQVHIFSRKARTETNL</sequence>
<dbReference type="Proteomes" id="UP000828048">
    <property type="component" value="Chromosome 3"/>
</dbReference>
<evidence type="ECO:0000313" key="1">
    <source>
        <dbReference type="EMBL" id="KAH7859087.1"/>
    </source>
</evidence>
<accession>A0ACB7Z0U5</accession>
<keyword evidence="2" id="KW-1185">Reference proteome</keyword>